<dbReference type="PANTHER" id="PTHR10357">
    <property type="entry name" value="ALPHA-AMYLASE FAMILY MEMBER"/>
    <property type="match status" value="1"/>
</dbReference>
<dbReference type="Pfam" id="PF16657">
    <property type="entry name" value="Malt_amylase_C"/>
    <property type="match status" value="1"/>
</dbReference>
<dbReference type="AlphaFoldDB" id="A0A146G8R3"/>
<proteinExistence type="inferred from homology"/>
<evidence type="ECO:0000256" key="7">
    <source>
        <dbReference type="ARBA" id="ARBA00031378"/>
    </source>
</evidence>
<dbReference type="InParanoid" id="A0A146G8R3"/>
<evidence type="ECO:0000313" key="9">
    <source>
        <dbReference type="EMBL" id="GAT33900.1"/>
    </source>
</evidence>
<dbReference type="Gene3D" id="3.20.20.80">
    <property type="entry name" value="Glycosidases"/>
    <property type="match status" value="1"/>
</dbReference>
<dbReference type="SMART" id="SM00642">
    <property type="entry name" value="Aamy"/>
    <property type="match status" value="1"/>
</dbReference>
<dbReference type="FunFam" id="3.20.20.80:FF:000055">
    <property type="entry name" value="Trehalose synthase"/>
    <property type="match status" value="1"/>
</dbReference>
<dbReference type="OrthoDB" id="9805159at2"/>
<dbReference type="Pfam" id="PF00128">
    <property type="entry name" value="Alpha-amylase"/>
    <property type="match status" value="2"/>
</dbReference>
<dbReference type="InterPro" id="IPR032091">
    <property type="entry name" value="Malt_amylase-like_C"/>
</dbReference>
<dbReference type="Gene3D" id="3.90.400.10">
    <property type="entry name" value="Oligo-1,6-glucosidase, Domain 2"/>
    <property type="match status" value="1"/>
</dbReference>
<dbReference type="EMBL" id="BDCO01000002">
    <property type="protein sequence ID" value="GAT33900.1"/>
    <property type="molecule type" value="Genomic_DNA"/>
</dbReference>
<evidence type="ECO:0000256" key="6">
    <source>
        <dbReference type="ARBA" id="ARBA00023235"/>
    </source>
</evidence>
<dbReference type="GO" id="GO:0016740">
    <property type="term" value="F:transferase activity"/>
    <property type="evidence" value="ECO:0007669"/>
    <property type="project" value="UniProtKB-KW"/>
</dbReference>
<dbReference type="GO" id="GO:0046872">
    <property type="term" value="F:metal ion binding"/>
    <property type="evidence" value="ECO:0007669"/>
    <property type="project" value="UniProtKB-KW"/>
</dbReference>
<evidence type="ECO:0000256" key="2">
    <source>
        <dbReference type="ARBA" id="ARBA00005496"/>
    </source>
</evidence>
<keyword evidence="4" id="KW-0479">Metal-binding</keyword>
<evidence type="ECO:0000256" key="5">
    <source>
        <dbReference type="ARBA" id="ARBA00022837"/>
    </source>
</evidence>
<keyword evidence="5" id="KW-0106">Calcium</keyword>
<dbReference type="SUPFAM" id="SSF51445">
    <property type="entry name" value="(Trans)glycosidases"/>
    <property type="match status" value="1"/>
</dbReference>
<dbReference type="Proteomes" id="UP000076023">
    <property type="component" value="Unassembled WGS sequence"/>
</dbReference>
<dbReference type="InterPro" id="IPR045857">
    <property type="entry name" value="O16G_dom_2"/>
</dbReference>
<dbReference type="Gene3D" id="3.90.1200.10">
    <property type="match status" value="1"/>
</dbReference>
<dbReference type="GO" id="GO:0005975">
    <property type="term" value="P:carbohydrate metabolic process"/>
    <property type="evidence" value="ECO:0007669"/>
    <property type="project" value="InterPro"/>
</dbReference>
<evidence type="ECO:0000313" key="10">
    <source>
        <dbReference type="Proteomes" id="UP000076023"/>
    </source>
</evidence>
<dbReference type="CDD" id="cd11334">
    <property type="entry name" value="AmyAc_TreS"/>
    <property type="match status" value="1"/>
</dbReference>
<sequence>MHNVSSAQWYKDAVIYELHVRSFADSSGDGIGDFRGLTERLGYFEELGVTALWLLPFYPSPLRDDGYDIADYMAVNPSYGTLEDFQEFLAEAHKRNLKVITELVINHTSDQHAWFQRARRAPVGSAERDFYVWSDNPRKFEEARIIFKDFESSNWAWDPVAKAYYWHRFYSHQPDLNFDSPHVQQAVFEVLDFWLKLGVDGLRLDAIPYLFEREGTSCENLPETHAYLRKLRRHVEENYAGRMLLAEANQWPEDAVAYFGQGDECHMSFHFPLMPRIFMSVQMEDRFPIIDILEQTPEIPAECQWAIFLRNHDELTLEMVTDEERDYMYRLYAEDPRARINLGIRRRLAPLLDNNRRKIELVNSLLLSLPGTPIIYYGDEIGMGDNFYLGDRNGVRTPMQWSADRNAGFSRANPQQLFLPVIIDPEFHYEAVNVDVHMKNLSSLFWWMRRVVDARKRHPAFSHGTLEFLRPDNAKVLTFLRRDADEVILVVANLSRFSQCLELDLSEFKGSRAEEMFGGGVFFEIKDAPVTFTVGPHGFYWLLLKSTMASKPGAEAAVVPEIALAGEWSEGLIDHLETAILPGYLSSCRWYGQKDRILRLAKVRESFADPSGNSRIILLELTFTDGDPMTQILALAIGAEDAGDVSTSPAMVARFTDGRVLWDLLYTPEGRGRIWDMLTGELRWGDSRHHLRGIKGDGISGGAPASRVLGGEQSNTALAYGDEWMFKFFRIFTDGPHPDAEILRVLSERGFPYSPRFGGEIRCRLNDEEGAAGLLTSFVKNQGDGWSYMLDAVGRFFEQVVSVEVQAEATGQFDEIIEQVIPQRAQQLGQRTAALHACLASVTELPEFAPEAVSSLYQRSLYQTMRSQLRRTEVMVTRKLPSLPAESREVAISWLATTPRILDSYQELLRHRVHLDKIRVHGDYHLGQVLNTGNDFVILDFEGEPRRSLGERRLKKCSLVDVAGMMRSFDYAVQVSLNRQKPEDRPRLKPWAERWLGVVSKAFLDGYRSEAGDASFLPASEQDFQFLLLLFLLDKSVYEIGYELNYRPDFLSVPMGAGERLLNNRESKV</sequence>
<dbReference type="GO" id="GO:0047471">
    <property type="term" value="F:maltose alpha-D-glucosyltransferase activity"/>
    <property type="evidence" value="ECO:0007669"/>
    <property type="project" value="UniProtKB-EC"/>
</dbReference>
<reference evidence="10" key="1">
    <citation type="journal article" date="2017" name="Genome Announc.">
        <title>Draft Genome Sequence of Terrimicrobium sacchariphilum NM-5T, a Facultative Anaerobic Soil Bacterium of the Class Spartobacteria.</title>
        <authorList>
            <person name="Qiu Y.L."/>
            <person name="Tourlousse D.M."/>
            <person name="Matsuura N."/>
            <person name="Ohashi A."/>
            <person name="Sekiguchi Y."/>
        </authorList>
    </citation>
    <scope>NUCLEOTIDE SEQUENCE [LARGE SCALE GENOMIC DNA]</scope>
    <source>
        <strain evidence="10">NM-5</strain>
    </source>
</reference>
<evidence type="ECO:0000256" key="1">
    <source>
        <dbReference type="ARBA" id="ARBA00001595"/>
    </source>
</evidence>
<dbReference type="Pfam" id="PF01636">
    <property type="entry name" value="APH"/>
    <property type="match status" value="1"/>
</dbReference>
<dbReference type="SUPFAM" id="SSF51011">
    <property type="entry name" value="Glycosyl hydrolase domain"/>
    <property type="match status" value="1"/>
</dbReference>
<comment type="similarity">
    <text evidence="2">Belongs to the glycosyl hydrolase 13 family. TreS subfamily.</text>
</comment>
<dbReference type="EC" id="5.4.99.16" evidence="3"/>
<dbReference type="InterPro" id="IPR002575">
    <property type="entry name" value="Aminoglycoside_PTrfase"/>
</dbReference>
<evidence type="ECO:0000259" key="8">
    <source>
        <dbReference type="SMART" id="SM00642"/>
    </source>
</evidence>
<feature type="domain" description="Glycosyl hydrolase family 13 catalytic" evidence="8">
    <location>
        <begin position="17"/>
        <end position="411"/>
    </location>
</feature>
<name>A0A146G8R3_TERSA</name>
<dbReference type="InterPro" id="IPR012810">
    <property type="entry name" value="TreS/a-amylase_N"/>
</dbReference>
<dbReference type="InterPro" id="IPR017853">
    <property type="entry name" value="GH"/>
</dbReference>
<organism evidence="9 10">
    <name type="scientific">Terrimicrobium sacchariphilum</name>
    <dbReference type="NCBI Taxonomy" id="690879"/>
    <lineage>
        <taxon>Bacteria</taxon>
        <taxon>Pseudomonadati</taxon>
        <taxon>Verrucomicrobiota</taxon>
        <taxon>Terrimicrobiia</taxon>
        <taxon>Terrimicrobiales</taxon>
        <taxon>Terrimicrobiaceae</taxon>
        <taxon>Terrimicrobium</taxon>
    </lineage>
</organism>
<comment type="catalytic activity">
    <reaction evidence="1">
        <text>D-maltose = alpha,alpha-trehalose</text>
        <dbReference type="Rhea" id="RHEA:15145"/>
        <dbReference type="ChEBI" id="CHEBI:16551"/>
        <dbReference type="ChEBI" id="CHEBI:17306"/>
        <dbReference type="EC" id="5.4.99.16"/>
    </reaction>
</comment>
<dbReference type="STRING" id="690879.TSACC_22321"/>
<accession>A0A146G8R3</accession>
<evidence type="ECO:0000256" key="4">
    <source>
        <dbReference type="ARBA" id="ARBA00022723"/>
    </source>
</evidence>
<evidence type="ECO:0000256" key="3">
    <source>
        <dbReference type="ARBA" id="ARBA00012619"/>
    </source>
</evidence>
<protein>
    <recommendedName>
        <fullName evidence="3">maltose alpha-D-glucosyltransferase</fullName>
        <ecNumber evidence="3">5.4.99.16</ecNumber>
    </recommendedName>
    <alternativeName>
        <fullName evidence="7">Maltose alpha-D-glucosyltransferase</fullName>
    </alternativeName>
</protein>
<dbReference type="InterPro" id="IPR011009">
    <property type="entry name" value="Kinase-like_dom_sf"/>
</dbReference>
<keyword evidence="10" id="KW-1185">Reference proteome</keyword>
<keyword evidence="6" id="KW-0413">Isomerase</keyword>
<dbReference type="InterPro" id="IPR006047">
    <property type="entry name" value="GH13_cat_dom"/>
</dbReference>
<comment type="caution">
    <text evidence="9">The sequence shown here is derived from an EMBL/GenBank/DDBJ whole genome shotgun (WGS) entry which is preliminary data.</text>
</comment>
<dbReference type="RefSeq" id="WP_075079580.1">
    <property type="nucleotide sequence ID" value="NZ_BDCO01000002.1"/>
</dbReference>
<keyword evidence="9" id="KW-0808">Transferase</keyword>
<dbReference type="Gene3D" id="2.60.40.1180">
    <property type="entry name" value="Golgi alpha-mannosidase II"/>
    <property type="match status" value="1"/>
</dbReference>
<dbReference type="InterPro" id="IPR013780">
    <property type="entry name" value="Glyco_hydro_b"/>
</dbReference>
<dbReference type="SUPFAM" id="SSF56112">
    <property type="entry name" value="Protein kinase-like (PK-like)"/>
    <property type="match status" value="1"/>
</dbReference>
<dbReference type="PANTHER" id="PTHR10357:SF219">
    <property type="entry name" value="MALTOSE ALPHA-D-GLUCOSYLTRANSFERASE"/>
    <property type="match status" value="1"/>
</dbReference>
<gene>
    <name evidence="9" type="ORF">TSACC_22321</name>
</gene>
<dbReference type="NCBIfam" id="TIGR02456">
    <property type="entry name" value="treS_nterm"/>
    <property type="match status" value="1"/>
</dbReference>